<evidence type="ECO:0000259" key="6">
    <source>
        <dbReference type="Pfam" id="PF08281"/>
    </source>
</evidence>
<dbReference type="CDD" id="cd06171">
    <property type="entry name" value="Sigma70_r4"/>
    <property type="match status" value="1"/>
</dbReference>
<evidence type="ECO:0000256" key="3">
    <source>
        <dbReference type="ARBA" id="ARBA00023082"/>
    </source>
</evidence>
<dbReference type="GO" id="GO:0003677">
    <property type="term" value="F:DNA binding"/>
    <property type="evidence" value="ECO:0007669"/>
    <property type="project" value="InterPro"/>
</dbReference>
<organism evidence="7 8">
    <name type="scientific">Candidatus Filomicrobium marinum</name>
    <dbReference type="NCBI Taxonomy" id="1608628"/>
    <lineage>
        <taxon>Bacteria</taxon>
        <taxon>Pseudomonadati</taxon>
        <taxon>Pseudomonadota</taxon>
        <taxon>Alphaproteobacteria</taxon>
        <taxon>Hyphomicrobiales</taxon>
        <taxon>Hyphomicrobiaceae</taxon>
        <taxon>Filomicrobium</taxon>
    </lineage>
</organism>
<evidence type="ECO:0000256" key="1">
    <source>
        <dbReference type="ARBA" id="ARBA00010641"/>
    </source>
</evidence>
<dbReference type="InterPro" id="IPR014284">
    <property type="entry name" value="RNA_pol_sigma-70_dom"/>
</dbReference>
<dbReference type="Pfam" id="PF04542">
    <property type="entry name" value="Sigma70_r2"/>
    <property type="match status" value="1"/>
</dbReference>
<dbReference type="InterPro" id="IPR036388">
    <property type="entry name" value="WH-like_DNA-bd_sf"/>
</dbReference>
<keyword evidence="2" id="KW-0805">Transcription regulation</keyword>
<dbReference type="GO" id="GO:0006352">
    <property type="term" value="P:DNA-templated transcription initiation"/>
    <property type="evidence" value="ECO:0007669"/>
    <property type="project" value="InterPro"/>
</dbReference>
<evidence type="ECO:0000313" key="7">
    <source>
        <dbReference type="EMBL" id="CPR22232.1"/>
    </source>
</evidence>
<protein>
    <submittedName>
        <fullName evidence="7">RNA polymerase sigma factor</fullName>
    </submittedName>
</protein>
<dbReference type="InterPro" id="IPR013249">
    <property type="entry name" value="RNA_pol_sigma70_r4_t2"/>
</dbReference>
<dbReference type="GO" id="GO:0016987">
    <property type="term" value="F:sigma factor activity"/>
    <property type="evidence" value="ECO:0007669"/>
    <property type="project" value="UniProtKB-KW"/>
</dbReference>
<keyword evidence="4" id="KW-0804">Transcription</keyword>
<evidence type="ECO:0000256" key="2">
    <source>
        <dbReference type="ARBA" id="ARBA00023015"/>
    </source>
</evidence>
<dbReference type="NCBIfam" id="TIGR02937">
    <property type="entry name" value="sigma70-ECF"/>
    <property type="match status" value="1"/>
</dbReference>
<keyword evidence="8" id="KW-1185">Reference proteome</keyword>
<evidence type="ECO:0000256" key="4">
    <source>
        <dbReference type="ARBA" id="ARBA00023163"/>
    </source>
</evidence>
<dbReference type="RefSeq" id="WP_046479347.1">
    <property type="nucleotide sequence ID" value="NZ_LN829118.1"/>
</dbReference>
<dbReference type="Pfam" id="PF08281">
    <property type="entry name" value="Sigma70_r4_2"/>
    <property type="match status" value="1"/>
</dbReference>
<feature type="domain" description="RNA polymerase sigma-70 region 2" evidence="5">
    <location>
        <begin position="25"/>
        <end position="91"/>
    </location>
</feature>
<dbReference type="InterPro" id="IPR039425">
    <property type="entry name" value="RNA_pol_sigma-70-like"/>
</dbReference>
<dbReference type="EMBL" id="LN829119">
    <property type="protein sequence ID" value="CPR22232.1"/>
    <property type="molecule type" value="Genomic_DNA"/>
</dbReference>
<sequence length="187" mass="21045">MEQAAADRELVERITSGDQTALAALFARHQVRVFRFISRITGSDAVAEELVNEVFMDVWKQASRFEARSAVSTWLLSIARNKAFSVMRRRREVAMDDDAATTLADDADTPDITAQKSNKADVIRACMNHLSAEHREIIDLVYYHEMPIAEVSTIVGIPENTVKTRMFHARKRLSVLLAEAGVDRGWP</sequence>
<dbReference type="AlphaFoldDB" id="A0A0D6JKL0"/>
<dbReference type="SUPFAM" id="SSF88946">
    <property type="entry name" value="Sigma2 domain of RNA polymerase sigma factors"/>
    <property type="match status" value="1"/>
</dbReference>
<feature type="domain" description="RNA polymerase sigma factor 70 region 4 type 2" evidence="6">
    <location>
        <begin position="122"/>
        <end position="173"/>
    </location>
</feature>
<dbReference type="Gene3D" id="1.10.10.10">
    <property type="entry name" value="Winged helix-like DNA-binding domain superfamily/Winged helix DNA-binding domain"/>
    <property type="match status" value="1"/>
</dbReference>
<comment type="similarity">
    <text evidence="1">Belongs to the sigma-70 factor family. ECF subfamily.</text>
</comment>
<proteinExistence type="inferred from homology"/>
<dbReference type="OrthoDB" id="9803470at2"/>
<keyword evidence="3" id="KW-0731">Sigma factor</keyword>
<dbReference type="KEGG" id="fiy:BN1229_v1_3665"/>
<name>A0A0D6JKL0_9HYPH</name>
<dbReference type="InterPro" id="IPR007627">
    <property type="entry name" value="RNA_pol_sigma70_r2"/>
</dbReference>
<dbReference type="SUPFAM" id="SSF88659">
    <property type="entry name" value="Sigma3 and sigma4 domains of RNA polymerase sigma factors"/>
    <property type="match status" value="1"/>
</dbReference>
<evidence type="ECO:0000313" key="8">
    <source>
        <dbReference type="Proteomes" id="UP000033187"/>
    </source>
</evidence>
<dbReference type="Gene3D" id="1.10.1740.10">
    <property type="match status" value="1"/>
</dbReference>
<dbReference type="NCBIfam" id="NF009168">
    <property type="entry name" value="PRK12515.1"/>
    <property type="match status" value="1"/>
</dbReference>
<dbReference type="InterPro" id="IPR013325">
    <property type="entry name" value="RNA_pol_sigma_r2"/>
</dbReference>
<gene>
    <name evidence="7" type="ORF">YBN1229_v1_3665</name>
</gene>
<reference evidence="8" key="1">
    <citation type="submission" date="2015-02" db="EMBL/GenBank/DDBJ databases">
        <authorList>
            <person name="Chooi Y.-H."/>
        </authorList>
    </citation>
    <scope>NUCLEOTIDE SEQUENCE [LARGE SCALE GENOMIC DNA]</scope>
    <source>
        <strain evidence="8">strain Y</strain>
    </source>
</reference>
<evidence type="ECO:0000259" key="5">
    <source>
        <dbReference type="Pfam" id="PF04542"/>
    </source>
</evidence>
<dbReference type="PANTHER" id="PTHR43133">
    <property type="entry name" value="RNA POLYMERASE ECF-TYPE SIGMA FACTO"/>
    <property type="match status" value="1"/>
</dbReference>
<dbReference type="KEGG" id="fil:BN1229_v1_3671"/>
<accession>A0A0D6JKL0</accession>
<dbReference type="InterPro" id="IPR013324">
    <property type="entry name" value="RNA_pol_sigma_r3/r4-like"/>
</dbReference>
<dbReference type="PANTHER" id="PTHR43133:SF32">
    <property type="entry name" value="BLR3042 PROTEIN"/>
    <property type="match status" value="1"/>
</dbReference>
<dbReference type="Proteomes" id="UP000033187">
    <property type="component" value="Chromosome 1"/>
</dbReference>